<dbReference type="AlphaFoldDB" id="A0A382N826"/>
<name>A0A382N826_9ZZZZ</name>
<evidence type="ECO:0000256" key="1">
    <source>
        <dbReference type="SAM" id="MobiDB-lite"/>
    </source>
</evidence>
<sequence length="28" mass="3184">MLHTRGDVVSQQSTALIPEMHPILRQQP</sequence>
<proteinExistence type="predicted"/>
<protein>
    <submittedName>
        <fullName evidence="2">Uncharacterized protein</fullName>
    </submittedName>
</protein>
<reference evidence="2" key="1">
    <citation type="submission" date="2018-05" db="EMBL/GenBank/DDBJ databases">
        <authorList>
            <person name="Lanie J.A."/>
            <person name="Ng W.-L."/>
            <person name="Kazmierczak K.M."/>
            <person name="Andrzejewski T.M."/>
            <person name="Davidsen T.M."/>
            <person name="Wayne K.J."/>
            <person name="Tettelin H."/>
            <person name="Glass J.I."/>
            <person name="Rusch D."/>
            <person name="Podicherti R."/>
            <person name="Tsui H.-C.T."/>
            <person name="Winkler M.E."/>
        </authorList>
    </citation>
    <scope>NUCLEOTIDE SEQUENCE</scope>
</reference>
<accession>A0A382N826</accession>
<gene>
    <name evidence="2" type="ORF">METZ01_LOCUS308555</name>
</gene>
<dbReference type="EMBL" id="UINC01097737">
    <property type="protein sequence ID" value="SVC55701.1"/>
    <property type="molecule type" value="Genomic_DNA"/>
</dbReference>
<organism evidence="2">
    <name type="scientific">marine metagenome</name>
    <dbReference type="NCBI Taxonomy" id="408172"/>
    <lineage>
        <taxon>unclassified sequences</taxon>
        <taxon>metagenomes</taxon>
        <taxon>ecological metagenomes</taxon>
    </lineage>
</organism>
<feature type="region of interest" description="Disordered" evidence="1">
    <location>
        <begin position="1"/>
        <end position="28"/>
    </location>
</feature>
<feature type="non-terminal residue" evidence="2">
    <location>
        <position position="28"/>
    </location>
</feature>
<evidence type="ECO:0000313" key="2">
    <source>
        <dbReference type="EMBL" id="SVC55701.1"/>
    </source>
</evidence>